<reference evidence="1 2" key="1">
    <citation type="journal article" date="2018" name="Syst. Appl. Microbiol.">
        <title>Ereboglobus luteus gen. nov. sp. nov. from cockroach guts, and new insights into the oxygen relationship of the genera Opitutus and Didymococcus (Verrucomicrobia: Opitutaceae).</title>
        <authorList>
            <person name="Tegtmeier D."/>
            <person name="Belitz A."/>
            <person name="Radek R."/>
            <person name="Heimerl T."/>
            <person name="Brune A."/>
        </authorList>
    </citation>
    <scope>NUCLEOTIDE SEQUENCE [LARGE SCALE GENOMIC DNA]</scope>
    <source>
        <strain evidence="1 2">Ho45</strain>
    </source>
</reference>
<evidence type="ECO:0000313" key="1">
    <source>
        <dbReference type="EMBL" id="AWI09921.1"/>
    </source>
</evidence>
<dbReference type="AlphaFoldDB" id="A0A2U8E4Z4"/>
<accession>A0A2U8E4Z4</accession>
<dbReference type="Proteomes" id="UP000244896">
    <property type="component" value="Chromosome"/>
</dbReference>
<organism evidence="1 2">
    <name type="scientific">Ereboglobus luteus</name>
    <dbReference type="NCBI Taxonomy" id="1796921"/>
    <lineage>
        <taxon>Bacteria</taxon>
        <taxon>Pseudomonadati</taxon>
        <taxon>Verrucomicrobiota</taxon>
        <taxon>Opitutia</taxon>
        <taxon>Opitutales</taxon>
        <taxon>Opitutaceae</taxon>
        <taxon>Ereboglobus</taxon>
    </lineage>
</organism>
<protein>
    <recommendedName>
        <fullName evidence="3">DUF4276 domain-containing protein</fullName>
    </recommendedName>
</protein>
<sequence>MKLGIISESPADEMVIRVLVESVLGENVKLVSPSLRARGWPSVAQVLPAVIRHLHFNTDATGLVVVVDADDSVVHTAEHDREGYYHPRCRMCQLRGVFRQTTKKLPPARGRKHLLRCVGVAVPAVEGWYLCGRDETVSERAWTDGQASGSMPYTRKELKWRVYGTDRPSLAHEIDCAMREVQRHRRDTRRLEHDFPGFESLAKDLRSWKSQLATTASQ</sequence>
<dbReference type="EMBL" id="CP023004">
    <property type="protein sequence ID" value="AWI09921.1"/>
    <property type="molecule type" value="Genomic_DNA"/>
</dbReference>
<gene>
    <name evidence="1" type="ORF">CKA38_12265</name>
</gene>
<evidence type="ECO:0008006" key="3">
    <source>
        <dbReference type="Google" id="ProtNLM"/>
    </source>
</evidence>
<name>A0A2U8E4Z4_9BACT</name>
<evidence type="ECO:0000313" key="2">
    <source>
        <dbReference type="Proteomes" id="UP000244896"/>
    </source>
</evidence>
<dbReference type="OrthoDB" id="190577at2"/>
<dbReference type="RefSeq" id="WP_108825735.1">
    <property type="nucleotide sequence ID" value="NZ_CP023004.1"/>
</dbReference>
<dbReference type="KEGG" id="elut:CKA38_12265"/>
<proteinExistence type="predicted"/>
<keyword evidence="2" id="KW-1185">Reference proteome</keyword>